<dbReference type="GO" id="GO:0046872">
    <property type="term" value="F:metal ion binding"/>
    <property type="evidence" value="ECO:0007669"/>
    <property type="project" value="UniProtKB-KW"/>
</dbReference>
<dbReference type="Gene3D" id="3.30.70.20">
    <property type="match status" value="1"/>
</dbReference>
<name>A0A1H9SGB5_BUTFI</name>
<keyword evidence="7" id="KW-0472">Membrane</keyword>
<dbReference type="GO" id="GO:0051539">
    <property type="term" value="F:4 iron, 4 sulfur cluster binding"/>
    <property type="evidence" value="ECO:0007669"/>
    <property type="project" value="UniProtKB-KW"/>
</dbReference>
<keyword evidence="4" id="KW-0249">Electron transport</keyword>
<keyword evidence="6" id="KW-0411">Iron-sulfur</keyword>
<dbReference type="RefSeq" id="WP_242952726.1">
    <property type="nucleotide sequence ID" value="NZ_FOGJ01000012.1"/>
</dbReference>
<keyword evidence="7" id="KW-0812">Transmembrane</keyword>
<organism evidence="9 10">
    <name type="scientific">Butyrivibrio fibrisolvens</name>
    <dbReference type="NCBI Taxonomy" id="831"/>
    <lineage>
        <taxon>Bacteria</taxon>
        <taxon>Bacillati</taxon>
        <taxon>Bacillota</taxon>
        <taxon>Clostridia</taxon>
        <taxon>Lachnospirales</taxon>
        <taxon>Lachnospiraceae</taxon>
        <taxon>Butyrivibrio</taxon>
    </lineage>
</organism>
<evidence type="ECO:0000256" key="4">
    <source>
        <dbReference type="ARBA" id="ARBA00022982"/>
    </source>
</evidence>
<evidence type="ECO:0000256" key="5">
    <source>
        <dbReference type="ARBA" id="ARBA00023004"/>
    </source>
</evidence>
<dbReference type="Pfam" id="PF12801">
    <property type="entry name" value="Fer4_5"/>
    <property type="match status" value="4"/>
</dbReference>
<dbReference type="InterPro" id="IPR017896">
    <property type="entry name" value="4Fe4S_Fe-S-bd"/>
</dbReference>
<dbReference type="InterPro" id="IPR017900">
    <property type="entry name" value="4Fe4S_Fe_S_CS"/>
</dbReference>
<feature type="transmembrane region" description="Helical" evidence="7">
    <location>
        <begin position="129"/>
        <end position="146"/>
    </location>
</feature>
<gene>
    <name evidence="9" type="ORF">SAMN04487884_11235</name>
</gene>
<evidence type="ECO:0000256" key="1">
    <source>
        <dbReference type="ARBA" id="ARBA00022448"/>
    </source>
</evidence>
<dbReference type="Pfam" id="PF00037">
    <property type="entry name" value="Fer4"/>
    <property type="match status" value="2"/>
</dbReference>
<protein>
    <submittedName>
        <fullName evidence="9">4Fe-4S binding domain-containing protein</fullName>
    </submittedName>
</protein>
<dbReference type="AlphaFoldDB" id="A0A1H9SGB5"/>
<evidence type="ECO:0000259" key="8">
    <source>
        <dbReference type="PROSITE" id="PS51379"/>
    </source>
</evidence>
<feature type="domain" description="4Fe-4S ferredoxin-type" evidence="8">
    <location>
        <begin position="229"/>
        <end position="251"/>
    </location>
</feature>
<dbReference type="PROSITE" id="PS51379">
    <property type="entry name" value="4FE4S_FER_2"/>
    <property type="match status" value="2"/>
</dbReference>
<evidence type="ECO:0000256" key="2">
    <source>
        <dbReference type="ARBA" id="ARBA00022485"/>
    </source>
</evidence>
<reference evidence="9 10" key="1">
    <citation type="submission" date="2016-10" db="EMBL/GenBank/DDBJ databases">
        <authorList>
            <person name="de Groot N.N."/>
        </authorList>
    </citation>
    <scope>NUCLEOTIDE SEQUENCE [LARGE SCALE GENOMIC DNA]</scope>
    <source>
        <strain evidence="9 10">AR40</strain>
    </source>
</reference>
<feature type="transmembrane region" description="Helical" evidence="7">
    <location>
        <begin position="188"/>
        <end position="206"/>
    </location>
</feature>
<dbReference type="PANTHER" id="PTHR30176:SF3">
    <property type="entry name" value="FERREDOXIN-TYPE PROTEIN NAPH"/>
    <property type="match status" value="1"/>
</dbReference>
<evidence type="ECO:0000256" key="3">
    <source>
        <dbReference type="ARBA" id="ARBA00022723"/>
    </source>
</evidence>
<keyword evidence="3" id="KW-0479">Metal-binding</keyword>
<keyword evidence="5" id="KW-0408">Iron</keyword>
<dbReference type="GO" id="GO:0005886">
    <property type="term" value="C:plasma membrane"/>
    <property type="evidence" value="ECO:0007669"/>
    <property type="project" value="TreeGrafter"/>
</dbReference>
<dbReference type="SUPFAM" id="SSF54862">
    <property type="entry name" value="4Fe-4S ferredoxins"/>
    <property type="match status" value="1"/>
</dbReference>
<dbReference type="Proteomes" id="UP000182584">
    <property type="component" value="Unassembled WGS sequence"/>
</dbReference>
<evidence type="ECO:0000313" key="9">
    <source>
        <dbReference type="EMBL" id="SER84080.1"/>
    </source>
</evidence>
<evidence type="ECO:0000256" key="7">
    <source>
        <dbReference type="SAM" id="Phobius"/>
    </source>
</evidence>
<evidence type="ECO:0000256" key="6">
    <source>
        <dbReference type="ARBA" id="ARBA00023014"/>
    </source>
</evidence>
<feature type="domain" description="4Fe-4S ferredoxin-type" evidence="8">
    <location>
        <begin position="252"/>
        <end position="283"/>
    </location>
</feature>
<dbReference type="PROSITE" id="PS00198">
    <property type="entry name" value="4FE4S_FER_1"/>
    <property type="match status" value="1"/>
</dbReference>
<accession>A0A1H9SGB5</accession>
<sequence length="290" mass="32259">MADKLKKHGKIRKIVQASWGLISNSYIPGFLKGTIYEGPLKKFCVPGMNCYSCPGALGACPIGAMQSVFDARRRKFAFYVVGFLATIGLLVGRFICGWLCLFGLIEELLYKIPTPKIKIPEQIDKPLRYLKYIVLLVLVFGLPFFYRSSYGAGDPFFCKYVCPVGTLEGGIPLVLLDKGMRAAAGALFRWKFALLIICILSSIFIYRPFCKYICPLGAFYALFQKVSILRMHFDENKCISCGACSRQCKMNVDPVKNPNSCECIRCGDCVKACPKGALSFFTHAASKESD</sequence>
<proteinExistence type="predicted"/>
<dbReference type="InterPro" id="IPR051684">
    <property type="entry name" value="Electron_Trans/Redox"/>
</dbReference>
<feature type="transmembrane region" description="Helical" evidence="7">
    <location>
        <begin position="76"/>
        <end position="105"/>
    </location>
</feature>
<evidence type="ECO:0000313" key="10">
    <source>
        <dbReference type="Proteomes" id="UP000182584"/>
    </source>
</evidence>
<dbReference type="EMBL" id="FOGJ01000012">
    <property type="protein sequence ID" value="SER84080.1"/>
    <property type="molecule type" value="Genomic_DNA"/>
</dbReference>
<keyword evidence="2" id="KW-0004">4Fe-4S</keyword>
<keyword evidence="1" id="KW-0813">Transport</keyword>
<keyword evidence="7" id="KW-1133">Transmembrane helix</keyword>
<dbReference type="PANTHER" id="PTHR30176">
    <property type="entry name" value="FERREDOXIN-TYPE PROTEIN NAPH"/>
    <property type="match status" value="1"/>
</dbReference>